<feature type="signal peptide" evidence="1">
    <location>
        <begin position="1"/>
        <end position="23"/>
    </location>
</feature>
<keyword evidence="3" id="KW-1185">Reference proteome</keyword>
<protein>
    <recommendedName>
        <fullName evidence="4">SMP-30/Gluconolactonase/LRE-like region domain-containing protein</fullName>
    </recommendedName>
</protein>
<dbReference type="Proteomes" id="UP000094385">
    <property type="component" value="Unassembled WGS sequence"/>
</dbReference>
<proteinExistence type="predicted"/>
<dbReference type="Pfam" id="PF20055">
    <property type="entry name" value="DUF6454"/>
    <property type="match status" value="1"/>
</dbReference>
<dbReference type="OrthoDB" id="71437at2759"/>
<dbReference type="PROSITE" id="PS51257">
    <property type="entry name" value="PROKAR_LIPOPROTEIN"/>
    <property type="match status" value="1"/>
</dbReference>
<feature type="chain" id="PRO_5009134067" description="SMP-30/Gluconolactonase/LRE-like region domain-containing protein" evidence="1">
    <location>
        <begin position="24"/>
        <end position="353"/>
    </location>
</feature>
<evidence type="ECO:0008006" key="4">
    <source>
        <dbReference type="Google" id="ProtNLM"/>
    </source>
</evidence>
<evidence type="ECO:0000256" key="1">
    <source>
        <dbReference type="SAM" id="SignalP"/>
    </source>
</evidence>
<dbReference type="EMBL" id="KV454296">
    <property type="protein sequence ID" value="ODQ72279.1"/>
    <property type="molecule type" value="Genomic_DNA"/>
</dbReference>
<evidence type="ECO:0000313" key="3">
    <source>
        <dbReference type="Proteomes" id="UP000094385"/>
    </source>
</evidence>
<gene>
    <name evidence="2" type="ORF">LIPSTDRAFT_73015</name>
</gene>
<evidence type="ECO:0000313" key="2">
    <source>
        <dbReference type="EMBL" id="ODQ72279.1"/>
    </source>
</evidence>
<dbReference type="AlphaFoldDB" id="A0A1E3Q3I9"/>
<sequence length="353" mass="38793">MHLSSRLLFAATSTIACIASAAALNITIEQNVPFAPAKLPAPYAASQCDEIVELFGRLGRTTVWNLVEKVHVEGDTFEPEGIVRIGDDRYFVSAGEYTTPTVKYGNNTIINGTDRTAGSGFAHIIVFDGKGKRIADATLTERGAIEYHNGGIDYDGEFIWATIAQYRPNATATLMRIDPRTLEPTVILHVADHEGGVVHDMRTNKFVMLNWGSRNATTWNSHHKPAPYPSFTTFPDKTRNPSYYVDYQDCKFLGHPKAFNYRGTMICSGVASLSPTVAIGGVALVDMDTMIPVAEVPITMTSDLGVPVTQNPMDVTIVDGRLRFYFMPDQHNSTLYVYEAEPNSPFEYGGGVH</sequence>
<reference evidence="2 3" key="1">
    <citation type="journal article" date="2016" name="Proc. Natl. Acad. Sci. U.S.A.">
        <title>Comparative genomics of biotechnologically important yeasts.</title>
        <authorList>
            <person name="Riley R."/>
            <person name="Haridas S."/>
            <person name="Wolfe K.H."/>
            <person name="Lopes M.R."/>
            <person name="Hittinger C.T."/>
            <person name="Goeker M."/>
            <person name="Salamov A.A."/>
            <person name="Wisecaver J.H."/>
            <person name="Long T.M."/>
            <person name="Calvey C.H."/>
            <person name="Aerts A.L."/>
            <person name="Barry K.W."/>
            <person name="Choi C."/>
            <person name="Clum A."/>
            <person name="Coughlan A.Y."/>
            <person name="Deshpande S."/>
            <person name="Douglass A.P."/>
            <person name="Hanson S.J."/>
            <person name="Klenk H.-P."/>
            <person name="LaButti K.M."/>
            <person name="Lapidus A."/>
            <person name="Lindquist E.A."/>
            <person name="Lipzen A.M."/>
            <person name="Meier-Kolthoff J.P."/>
            <person name="Ohm R.A."/>
            <person name="Otillar R.P."/>
            <person name="Pangilinan J.L."/>
            <person name="Peng Y."/>
            <person name="Rokas A."/>
            <person name="Rosa C.A."/>
            <person name="Scheuner C."/>
            <person name="Sibirny A.A."/>
            <person name="Slot J.C."/>
            <person name="Stielow J.B."/>
            <person name="Sun H."/>
            <person name="Kurtzman C.P."/>
            <person name="Blackwell M."/>
            <person name="Grigoriev I.V."/>
            <person name="Jeffries T.W."/>
        </authorList>
    </citation>
    <scope>NUCLEOTIDE SEQUENCE [LARGE SCALE GENOMIC DNA]</scope>
    <source>
        <strain evidence="2 3">NRRL Y-11557</strain>
    </source>
</reference>
<organism evidence="2 3">
    <name type="scientific">Lipomyces starkeyi NRRL Y-11557</name>
    <dbReference type="NCBI Taxonomy" id="675824"/>
    <lineage>
        <taxon>Eukaryota</taxon>
        <taxon>Fungi</taxon>
        <taxon>Dikarya</taxon>
        <taxon>Ascomycota</taxon>
        <taxon>Saccharomycotina</taxon>
        <taxon>Lipomycetes</taxon>
        <taxon>Lipomycetales</taxon>
        <taxon>Lipomycetaceae</taxon>
        <taxon>Lipomyces</taxon>
    </lineage>
</organism>
<keyword evidence="1" id="KW-0732">Signal</keyword>
<accession>A0A1E3Q3I9</accession>
<dbReference type="SUPFAM" id="SSF50969">
    <property type="entry name" value="YVTN repeat-like/Quinoprotein amine dehydrogenase"/>
    <property type="match status" value="1"/>
</dbReference>
<name>A0A1E3Q3I9_LIPST</name>
<dbReference type="InterPro" id="IPR011044">
    <property type="entry name" value="Quino_amine_DH_bsu"/>
</dbReference>
<dbReference type="InterPro" id="IPR046312">
    <property type="entry name" value="DUF6454"/>
</dbReference>